<accession>A0A7J8WSZ5</accession>
<dbReference type="EMBL" id="JABFAA010000003">
    <property type="protein sequence ID" value="MBA0678181.1"/>
    <property type="molecule type" value="Genomic_DNA"/>
</dbReference>
<keyword evidence="2" id="KW-1185">Reference proteome</keyword>
<dbReference type="AlphaFoldDB" id="A0A7J8WSZ5"/>
<dbReference type="Proteomes" id="UP000593577">
    <property type="component" value="Unassembled WGS sequence"/>
</dbReference>
<gene>
    <name evidence="1" type="ORF">Goari_019541</name>
</gene>
<reference evidence="1 2" key="1">
    <citation type="journal article" date="2019" name="Genome Biol. Evol.">
        <title>Insights into the evolution of the New World diploid cottons (Gossypium, subgenus Houzingenia) based on genome sequencing.</title>
        <authorList>
            <person name="Grover C.E."/>
            <person name="Arick M.A. 2nd"/>
            <person name="Thrash A."/>
            <person name="Conover J.L."/>
            <person name="Sanders W.S."/>
            <person name="Peterson D.G."/>
            <person name="Frelichowski J.E."/>
            <person name="Scheffler J.A."/>
            <person name="Scheffler B.E."/>
            <person name="Wendel J.F."/>
        </authorList>
    </citation>
    <scope>NUCLEOTIDE SEQUENCE [LARGE SCALE GENOMIC DNA]</scope>
    <source>
        <strain evidence="1">185</strain>
        <tissue evidence="1">Leaf</tissue>
    </source>
</reference>
<dbReference type="PANTHER" id="PTHR33641:SF15">
    <property type="entry name" value="AVR9_CF-9 RAPIDLY ELICITED PROTEIN"/>
    <property type="match status" value="1"/>
</dbReference>
<name>A0A7J8WSZ5_GOSAI</name>
<evidence type="ECO:0000313" key="1">
    <source>
        <dbReference type="EMBL" id="MBA0678181.1"/>
    </source>
</evidence>
<comment type="caution">
    <text evidence="1">The sequence shown here is derived from an EMBL/GenBank/DDBJ whole genome shotgun (WGS) entry which is preliminary data.</text>
</comment>
<dbReference type="PANTHER" id="PTHR33641">
    <property type="entry name" value="OS06G0133500 PROTEIN"/>
    <property type="match status" value="1"/>
</dbReference>
<organism evidence="1 2">
    <name type="scientific">Gossypium aridum</name>
    <name type="common">American cotton</name>
    <name type="synonym">Erioxylum aridum</name>
    <dbReference type="NCBI Taxonomy" id="34290"/>
    <lineage>
        <taxon>Eukaryota</taxon>
        <taxon>Viridiplantae</taxon>
        <taxon>Streptophyta</taxon>
        <taxon>Embryophyta</taxon>
        <taxon>Tracheophyta</taxon>
        <taxon>Spermatophyta</taxon>
        <taxon>Magnoliopsida</taxon>
        <taxon>eudicotyledons</taxon>
        <taxon>Gunneridae</taxon>
        <taxon>Pentapetalae</taxon>
        <taxon>rosids</taxon>
        <taxon>malvids</taxon>
        <taxon>Malvales</taxon>
        <taxon>Malvaceae</taxon>
        <taxon>Malvoideae</taxon>
        <taxon>Gossypium</taxon>
    </lineage>
</organism>
<proteinExistence type="predicted"/>
<evidence type="ECO:0000313" key="2">
    <source>
        <dbReference type="Proteomes" id="UP000593577"/>
    </source>
</evidence>
<sequence>MKEKQDGNVEKKKKQRAPRFAPELDGLNCFETIVSFSCY</sequence>
<protein>
    <submittedName>
        <fullName evidence="1">Uncharacterized protein</fullName>
    </submittedName>
</protein>